<evidence type="ECO:0000313" key="8">
    <source>
        <dbReference type="Proteomes" id="UP000194151"/>
    </source>
</evidence>
<protein>
    <recommendedName>
        <fullName evidence="6">Carrier domain-containing protein</fullName>
    </recommendedName>
</protein>
<dbReference type="Proteomes" id="UP000194151">
    <property type="component" value="Chromosome"/>
</dbReference>
<dbReference type="FunFam" id="3.40.50.980:FF:000002">
    <property type="entry name" value="Enterobactin synthetase component F"/>
    <property type="match status" value="1"/>
</dbReference>
<dbReference type="OrthoDB" id="8826085at2"/>
<dbReference type="InterPro" id="IPR020806">
    <property type="entry name" value="PKS_PP-bd"/>
</dbReference>
<dbReference type="InterPro" id="IPR036736">
    <property type="entry name" value="ACP-like_sf"/>
</dbReference>
<dbReference type="Gene3D" id="2.30.38.10">
    <property type="entry name" value="Luciferase, Domain 3"/>
    <property type="match status" value="2"/>
</dbReference>
<evidence type="ECO:0000256" key="2">
    <source>
        <dbReference type="ARBA" id="ARBA00006432"/>
    </source>
</evidence>
<dbReference type="GO" id="GO:0005737">
    <property type="term" value="C:cytoplasm"/>
    <property type="evidence" value="ECO:0007669"/>
    <property type="project" value="TreeGrafter"/>
</dbReference>
<comment type="cofactor">
    <cofactor evidence="1">
        <name>pantetheine 4'-phosphate</name>
        <dbReference type="ChEBI" id="CHEBI:47942"/>
    </cofactor>
</comment>
<dbReference type="InterPro" id="IPR010060">
    <property type="entry name" value="NRPS_synth"/>
</dbReference>
<evidence type="ECO:0000256" key="5">
    <source>
        <dbReference type="ARBA" id="ARBA00022737"/>
    </source>
</evidence>
<dbReference type="GO" id="GO:0072330">
    <property type="term" value="P:monocarboxylic acid biosynthetic process"/>
    <property type="evidence" value="ECO:0007669"/>
    <property type="project" value="UniProtKB-ARBA"/>
</dbReference>
<feature type="domain" description="Carrier" evidence="6">
    <location>
        <begin position="1016"/>
        <end position="1090"/>
    </location>
</feature>
<dbReference type="InterPro" id="IPR023213">
    <property type="entry name" value="CAT-like_dom_sf"/>
</dbReference>
<dbReference type="InterPro" id="IPR000873">
    <property type="entry name" value="AMP-dep_synth/lig_dom"/>
</dbReference>
<organism evidence="7 8">
    <name type="scientific">Bordetella genomosp. 8</name>
    <dbReference type="NCBI Taxonomy" id="1416806"/>
    <lineage>
        <taxon>Bacteria</taxon>
        <taxon>Pseudomonadati</taxon>
        <taxon>Pseudomonadota</taxon>
        <taxon>Betaproteobacteria</taxon>
        <taxon>Burkholderiales</taxon>
        <taxon>Alcaligenaceae</taxon>
        <taxon>Bordetella</taxon>
    </lineage>
</organism>
<dbReference type="Pfam" id="PF00501">
    <property type="entry name" value="AMP-binding"/>
    <property type="match status" value="2"/>
</dbReference>
<sequence length="2678" mass="286880">MTDSRLDLLRALLADDEDDEADAGDLAGPSSAGIDAWDDAAASADGWNSQSLAQRQLWFLHRYAPSSTAYNLPRAFVLHGPLDADALRRAFDAVVGRHAVLRTRFGEIDGVPMQRVDPAARCELAWHDLSGLPADDAWEARDALLASLAGHVFDLEAGLPLVACLIRMDARTHVLAWCLHHIATDAWSNPVFSRDLARAYAQALVRPGEIVLPALPRQYADFAAWQARQVARGAWAASVDYWDRHLGDDAPPLALPADHARPADPGFDGASHYFDVPPDLARALRAHCASTRRTPFVVLFAAWQVLLARYAGQQRYAIGVPSAARTLPMSHDMVGFFVQTQVFKADIDPCLTLEQVCRRVRDDARAAMDHADLPLDLLLERRHAARQAGRQALFQVMFGLQATDGAPELALKDLSAARISLPECAAKFELSLDFLLNEASWSGADDSARALRGRLEYNTALFTRATAQRLAARFLAVLADMIARPTLRVADVDIVLPEEKGLLESWSGGGPALAPLRLVHEAFAEQARRTPGAIALEMGSAALTYAELDGRANAWAHRLVMLGAGPDVPVAIMLERSVEMVVGLMAILKAGAAYVPVDPDYPPERLAYMLEDCGSRLLLLRGAAPTGLSVPDGMMPVHLAGDAGPLRAEPPAVRVHADNLAYVIYTSGSTGRPKGAGNRHGALANRIAWMQRQYGLAPDDAVLQKTPFGFDVSVWEFFWPLVTGARLVMAAPGDHRDPARLAACIASHGVTTLHFVPTMLQAFLADGQGGACRGVRRILCSGEALPGDARDAVARDMPWASLHNLYGPTEAAIDVTHWTCGAGDSGAVPIGRPIAGLRTWILDSDLNLVPPGALGELYLGGAGLARGYAGRPGLTADRFVADPHGPPGARLYRTGDLASWRADGQIMYQGRTDHQVKIRGLRVELGEVEACLLAQPGISAAVVVAHAKQGATQLVGYVAGSPDVASLRQALAARLPDYMVPAAIMVLPGLPLNANGKIDRKALPPPEFAADAAYEAPQGQVETLLAEVWCAVLGTRRVGRQDNFFELGGDSILGLKVVAGARKSGWLISPRDVMERQTVAELAAAARPVHAASVGATAGGMTPAGASPDGTGSIGVALSPIQRWFFDTPMPARAHWNQSVLLRPAGPVDIAALRTAVQAVMAHHAAFRLRFEARADGGWDQRYVAASAQGSDFDIVDLSAAEDLGGALAQAASAAQRGLDLAAGPVARAAWLDLGPGQAGRLLWVAHHLVIDAVSWQILLDDFETAYGQARRGQVPVLAATGASYGAWTAALRDYGYRPATQAQREHWRSLCGVDEPALPARDPAGANTVRVARTIHTVLDAATTEALLAHAARRHRTHAHETLLAGLALALCAWTGRDSVLVELEGHGREDLVADLDVARTVGWFTALYPVRVAPGGTDALRALAAIKSQVRALPDKGLGYGALRHGGDGLNGLAQPQVTFNYLGRLDGTLREWSWAAESAGPERDPDSPRRTWLDIGASVRDGALHVAWTYSSAIFDDDAIDALARRYMTRLRELAEACAGSAAALRAADFPLAGLDQAQLDGLAPDPAVVADIYPATPLQQGLLLHTLMTPGSGIYLMQDRYRFNRRIEPVAMERAWRCVGQRHEALRAAFAWRGGQTPMQIIHHDAGAPVDVHDWRGLDAGAAMARMEAMLRDELAAGYDMGRAPLWRVRLFRMADADRMVLSYHHILMDAWCRSLLLADFFQAYKAFREGGEPRLPRIRPYRDFIGWLGRQDMQAARGYWRGVLAGYATVTPLPLAPRSLADPAGDVEADIAAAPAAAIDAAVDAVDAVDPAAADALLRLSTAETAALQKAAQSAQLTLNTYVQGAWALLLARCAGVDDVLYGVTVAGRPADLDGVHDTVGLFINTLPLRLAVPAMARVRPWLRDIQATNAAMREHEHLSLAEIQALAGDLPRGMNLFDTLFVFENAPLDNAMLAEAAELGLSADGARTHTNYALTVVAKPGMELGLQITYDTRRFSAAAMDRLLQTLRHVLLELAGRPDAVLADIGLLPDAEQARLLAQGQGATPAYPLDAGYARLFEDAVLRYADRIAVRSRDGASTYAALDRKAERHAHVLAAHGVRRDDVVAILAERGLDMLASVLGAFKLNAAYLALDPALPPQRLAQVLALAAVRTLVVSDQAATALGAGLAMLPPSIRVVHGAAFAGDAPRDYPRAAAHPDQAAYVIFTSGSTGEPKGVTVTMRGMLNNQLSKFPYLALGPDDVIAQTASQSFDISVWQLLAGLLGGACVHIVADEVARDPATLLRQVAEAGVTVLECVPTLIQGMLMREPVALPRLRWLLPTGEATPMALARAWQQRYPDIPLVNAYGPAECADDVALYRMPAIDDDGPAGAVLAIGHAADHTRLYVLDAELAPLPAGVVGELCVAGVGVGRGYLHRPAISAERFVADPLAEVPGSRMYRTGDLARFREDGVLEYVGRVDHQVKVHGFRIELGEIDAQLARIPSVRQAVAVTYGDVQGGRRLVAYAVPRDASCLSTEEARDRWLSHAKAALAQVLPAYMVPALWVALENLPLSANGKIDRKALPAPAPGDARRSYAAPADDGERHLAQIWSQVLGVGQIGRDDNFFELGGHSLMVMQVVARIQRELRVDVPLTALFEAQTLAAFAERVARAGAAAAGQDEALRRMDDFLDTLEAM</sequence>
<dbReference type="SMART" id="SM00823">
    <property type="entry name" value="PKS_PP"/>
    <property type="match status" value="2"/>
</dbReference>
<dbReference type="PANTHER" id="PTHR45527:SF1">
    <property type="entry name" value="FATTY ACID SYNTHASE"/>
    <property type="match status" value="1"/>
</dbReference>
<dbReference type="InterPro" id="IPR006162">
    <property type="entry name" value="Ppantetheine_attach_site"/>
</dbReference>
<dbReference type="FunFam" id="1.10.1200.10:FF:000005">
    <property type="entry name" value="Nonribosomal peptide synthetase 1"/>
    <property type="match status" value="1"/>
</dbReference>
<dbReference type="Pfam" id="PF00668">
    <property type="entry name" value="Condensation"/>
    <property type="match status" value="3"/>
</dbReference>
<dbReference type="InterPro" id="IPR045851">
    <property type="entry name" value="AMP-bd_C_sf"/>
</dbReference>
<dbReference type="Gene3D" id="3.30.559.30">
    <property type="entry name" value="Nonribosomal peptide synthetase, condensation domain"/>
    <property type="match status" value="3"/>
</dbReference>
<accession>A0A1W6YL94</accession>
<dbReference type="InterPro" id="IPR001242">
    <property type="entry name" value="Condensation_dom"/>
</dbReference>
<dbReference type="Pfam" id="PF00550">
    <property type="entry name" value="PP-binding"/>
    <property type="match status" value="2"/>
</dbReference>
<evidence type="ECO:0000256" key="1">
    <source>
        <dbReference type="ARBA" id="ARBA00001957"/>
    </source>
</evidence>
<dbReference type="GO" id="GO:0031177">
    <property type="term" value="F:phosphopantetheine binding"/>
    <property type="evidence" value="ECO:0007669"/>
    <property type="project" value="InterPro"/>
</dbReference>
<keyword evidence="8" id="KW-1185">Reference proteome</keyword>
<dbReference type="Pfam" id="PF13193">
    <property type="entry name" value="AMP-binding_C"/>
    <property type="match status" value="2"/>
</dbReference>
<dbReference type="GO" id="GO:0044550">
    <property type="term" value="P:secondary metabolite biosynthetic process"/>
    <property type="evidence" value="ECO:0007669"/>
    <property type="project" value="UniProtKB-ARBA"/>
</dbReference>
<dbReference type="InterPro" id="IPR009081">
    <property type="entry name" value="PP-bd_ACP"/>
</dbReference>
<dbReference type="FunFam" id="3.30.300.30:FF:000010">
    <property type="entry name" value="Enterobactin synthetase component F"/>
    <property type="match status" value="2"/>
</dbReference>
<dbReference type="FunFam" id="3.40.50.980:FF:000001">
    <property type="entry name" value="Non-ribosomal peptide synthetase"/>
    <property type="match status" value="1"/>
</dbReference>
<name>A0A1W6YL94_9BORD</name>
<dbReference type="NCBIfam" id="TIGR01720">
    <property type="entry name" value="NRPS-para261"/>
    <property type="match status" value="1"/>
</dbReference>
<dbReference type="Gene3D" id="3.30.300.30">
    <property type="match status" value="2"/>
</dbReference>
<dbReference type="NCBIfam" id="NF003417">
    <property type="entry name" value="PRK04813.1"/>
    <property type="match status" value="2"/>
</dbReference>
<dbReference type="InterPro" id="IPR025110">
    <property type="entry name" value="AMP-bd_C"/>
</dbReference>
<dbReference type="FunFam" id="2.30.38.10:FF:000001">
    <property type="entry name" value="Non-ribosomal peptide synthetase PvdI"/>
    <property type="match status" value="2"/>
</dbReference>
<dbReference type="Gene3D" id="3.30.559.10">
    <property type="entry name" value="Chloramphenicol acetyltransferase-like domain"/>
    <property type="match status" value="3"/>
</dbReference>
<dbReference type="PROSITE" id="PS00012">
    <property type="entry name" value="PHOSPHOPANTETHEINE"/>
    <property type="match status" value="2"/>
</dbReference>
<dbReference type="Gene3D" id="1.10.1200.10">
    <property type="entry name" value="ACP-like"/>
    <property type="match status" value="2"/>
</dbReference>
<dbReference type="SUPFAM" id="SSF47336">
    <property type="entry name" value="ACP-like"/>
    <property type="match status" value="2"/>
</dbReference>
<evidence type="ECO:0000313" key="7">
    <source>
        <dbReference type="EMBL" id="ARP81323.1"/>
    </source>
</evidence>
<gene>
    <name evidence="7" type="ORF">CAL12_11045</name>
</gene>
<dbReference type="CDD" id="cd19531">
    <property type="entry name" value="LCL_NRPS-like"/>
    <property type="match status" value="1"/>
</dbReference>
<proteinExistence type="inferred from homology"/>
<dbReference type="InterPro" id="IPR010071">
    <property type="entry name" value="AA_adenyl_dom"/>
</dbReference>
<reference evidence="7 8" key="1">
    <citation type="submission" date="2017-05" db="EMBL/GenBank/DDBJ databases">
        <title>Complete and WGS of Bordetella genogroups.</title>
        <authorList>
            <person name="Spilker T."/>
            <person name="LiPuma J."/>
        </authorList>
    </citation>
    <scope>NUCLEOTIDE SEQUENCE [LARGE SCALE GENOMIC DNA]</scope>
    <source>
        <strain evidence="7 8">AU19157</strain>
    </source>
</reference>
<dbReference type="PROSITE" id="PS50075">
    <property type="entry name" value="CARRIER"/>
    <property type="match status" value="2"/>
</dbReference>
<dbReference type="SUPFAM" id="SSF56801">
    <property type="entry name" value="Acetyl-CoA synthetase-like"/>
    <property type="match status" value="2"/>
</dbReference>
<dbReference type="NCBIfam" id="TIGR01733">
    <property type="entry name" value="AA-adenyl-dom"/>
    <property type="match status" value="2"/>
</dbReference>
<dbReference type="CDD" id="cd19543">
    <property type="entry name" value="DCL_NRPS"/>
    <property type="match status" value="1"/>
</dbReference>
<feature type="domain" description="Carrier" evidence="6">
    <location>
        <begin position="2580"/>
        <end position="2655"/>
    </location>
</feature>
<evidence type="ECO:0000256" key="3">
    <source>
        <dbReference type="ARBA" id="ARBA00022450"/>
    </source>
</evidence>
<dbReference type="FunFam" id="3.40.50.12780:FF:000012">
    <property type="entry name" value="Non-ribosomal peptide synthetase"/>
    <property type="match status" value="1"/>
</dbReference>
<dbReference type="CDD" id="cd05930">
    <property type="entry name" value="A_NRPS"/>
    <property type="match status" value="2"/>
</dbReference>
<dbReference type="PANTHER" id="PTHR45527">
    <property type="entry name" value="NONRIBOSOMAL PEPTIDE SYNTHETASE"/>
    <property type="match status" value="1"/>
</dbReference>
<dbReference type="Gene3D" id="3.40.50.980">
    <property type="match status" value="4"/>
</dbReference>
<dbReference type="InterPro" id="IPR020845">
    <property type="entry name" value="AMP-binding_CS"/>
</dbReference>
<dbReference type="GO" id="GO:0043041">
    <property type="term" value="P:amino acid activation for nonribosomal peptide biosynthetic process"/>
    <property type="evidence" value="ECO:0007669"/>
    <property type="project" value="TreeGrafter"/>
</dbReference>
<dbReference type="SUPFAM" id="SSF52777">
    <property type="entry name" value="CoA-dependent acyltransferases"/>
    <property type="match status" value="6"/>
</dbReference>
<evidence type="ECO:0000256" key="4">
    <source>
        <dbReference type="ARBA" id="ARBA00022553"/>
    </source>
</evidence>
<dbReference type="KEGG" id="bgv:CAL12_11045"/>
<dbReference type="EMBL" id="CP021108">
    <property type="protein sequence ID" value="ARP81323.1"/>
    <property type="molecule type" value="Genomic_DNA"/>
</dbReference>
<dbReference type="FunFam" id="1.10.1200.10:FF:000016">
    <property type="entry name" value="Non-ribosomal peptide synthase"/>
    <property type="match status" value="1"/>
</dbReference>
<comment type="similarity">
    <text evidence="2">Belongs to the ATP-dependent AMP-binding enzyme family.</text>
</comment>
<dbReference type="GO" id="GO:0003824">
    <property type="term" value="F:catalytic activity"/>
    <property type="evidence" value="ECO:0007669"/>
    <property type="project" value="InterPro"/>
</dbReference>
<keyword evidence="5" id="KW-0677">Repeat</keyword>
<evidence type="ECO:0000259" key="6">
    <source>
        <dbReference type="PROSITE" id="PS50075"/>
    </source>
</evidence>
<keyword evidence="3" id="KW-0596">Phosphopantetheine</keyword>
<keyword evidence="4" id="KW-0597">Phosphoprotein</keyword>
<dbReference type="STRING" id="1416806.CAL12_11045"/>
<dbReference type="PROSITE" id="PS00455">
    <property type="entry name" value="AMP_BINDING"/>
    <property type="match status" value="2"/>
</dbReference>
<dbReference type="CDD" id="cd19534">
    <property type="entry name" value="E_NRPS"/>
    <property type="match status" value="1"/>
</dbReference>